<evidence type="ECO:0000256" key="1">
    <source>
        <dbReference type="ARBA" id="ARBA00003681"/>
    </source>
</evidence>
<feature type="domain" description="HPr" evidence="4">
    <location>
        <begin position="1"/>
        <end position="91"/>
    </location>
</feature>
<dbReference type="PANTHER" id="PTHR33705">
    <property type="entry name" value="PHOSPHOCARRIER PROTEIN HPR"/>
    <property type="match status" value="1"/>
</dbReference>
<dbReference type="Pfam" id="PF00381">
    <property type="entry name" value="PTS-HPr"/>
    <property type="match status" value="1"/>
</dbReference>
<keyword evidence="6" id="KW-1185">Reference proteome</keyword>
<dbReference type="Gene3D" id="3.30.1340.10">
    <property type="entry name" value="HPr-like"/>
    <property type="match status" value="1"/>
</dbReference>
<dbReference type="InterPro" id="IPR035895">
    <property type="entry name" value="HPr-like_sf"/>
</dbReference>
<evidence type="ECO:0000256" key="3">
    <source>
        <dbReference type="ARBA" id="ARBA00022597"/>
    </source>
</evidence>
<keyword evidence="3" id="KW-0762">Sugar transport</keyword>
<evidence type="ECO:0000313" key="6">
    <source>
        <dbReference type="Proteomes" id="UP001207605"/>
    </source>
</evidence>
<reference evidence="5 6" key="1">
    <citation type="journal article" date="2021" name="ISME Commun">
        <title>Automated analysis of genomic sequences facilitates high-throughput and comprehensive description of bacteria.</title>
        <authorList>
            <person name="Hitch T.C.A."/>
        </authorList>
    </citation>
    <scope>NUCLEOTIDE SEQUENCE [LARGE SCALE GENOMIC DNA]</scope>
    <source>
        <strain evidence="5 6">Sanger_02</strain>
    </source>
</reference>
<dbReference type="CDD" id="cd00367">
    <property type="entry name" value="PTS-HPr_like"/>
    <property type="match status" value="1"/>
</dbReference>
<proteinExistence type="predicted"/>
<dbReference type="InterPro" id="IPR050399">
    <property type="entry name" value="HPr"/>
</dbReference>
<organism evidence="5 6">
    <name type="scientific">Dorea ammoniilytica</name>
    <dbReference type="NCBI Taxonomy" id="2981788"/>
    <lineage>
        <taxon>Bacteria</taxon>
        <taxon>Bacillati</taxon>
        <taxon>Bacillota</taxon>
        <taxon>Clostridia</taxon>
        <taxon>Lachnospirales</taxon>
        <taxon>Lachnospiraceae</taxon>
        <taxon>Dorea</taxon>
    </lineage>
</organism>
<dbReference type="InterPro" id="IPR000032">
    <property type="entry name" value="HPr-like"/>
</dbReference>
<comment type="caution">
    <text evidence="5">The sequence shown here is derived from an EMBL/GenBank/DDBJ whole genome shotgun (WGS) entry which is preliminary data.</text>
</comment>
<gene>
    <name evidence="5" type="ORF">OCV65_06430</name>
</gene>
<name>A0ABT2S5J7_9FIRM</name>
<dbReference type="Proteomes" id="UP001207605">
    <property type="component" value="Unassembled WGS sequence"/>
</dbReference>
<dbReference type="NCBIfam" id="TIGR01003">
    <property type="entry name" value="PTS_HPr_family"/>
    <property type="match status" value="1"/>
</dbReference>
<evidence type="ECO:0000259" key="4">
    <source>
        <dbReference type="PROSITE" id="PS51350"/>
    </source>
</evidence>
<keyword evidence="3" id="KW-0813">Transport</keyword>
<dbReference type="EMBL" id="JAOQJV010000006">
    <property type="protein sequence ID" value="MCU6699864.1"/>
    <property type="molecule type" value="Genomic_DNA"/>
</dbReference>
<dbReference type="RefSeq" id="WP_262581375.1">
    <property type="nucleotide sequence ID" value="NZ_JAOQJV010000006.1"/>
</dbReference>
<accession>A0ABT2S5J7</accession>
<protein>
    <recommendedName>
        <fullName evidence="2">Phosphocarrier protein HPr</fullName>
    </recommendedName>
</protein>
<comment type="function">
    <text evidence="1">General (non sugar-specific) component of the phosphoenolpyruvate-dependent sugar phosphotransferase system (sugar PTS). This major carbohydrate active-transport system catalyzes the phosphorylation of incoming sugar substrates concomitantly with their translocation across the cell membrane. The phosphoryl group from phosphoenolpyruvate (PEP) is transferred to the phosphoryl carrier protein HPr by enzyme I. Phospho-HPr then transfers it to the PTS EIIA domain.</text>
</comment>
<evidence type="ECO:0000256" key="2">
    <source>
        <dbReference type="ARBA" id="ARBA00020422"/>
    </source>
</evidence>
<dbReference type="PRINTS" id="PR00107">
    <property type="entry name" value="PHOSPHOCPHPR"/>
</dbReference>
<dbReference type="PANTHER" id="PTHR33705:SF1">
    <property type="entry name" value="PHOSPHOCARRIER PROTEIN HPR"/>
    <property type="match status" value="1"/>
</dbReference>
<sequence>MYTKKAKVVNPLGIHGRAASVFTHTASQFSSHVFVERADDSMKKANAKSVVFVLALCLAQNDEIILSADGPDEKEAVEALIECLKTLDQAE</sequence>
<evidence type="ECO:0000313" key="5">
    <source>
        <dbReference type="EMBL" id="MCU6699864.1"/>
    </source>
</evidence>
<dbReference type="PROSITE" id="PS51350">
    <property type="entry name" value="PTS_HPR_DOM"/>
    <property type="match status" value="1"/>
</dbReference>
<dbReference type="SUPFAM" id="SSF55594">
    <property type="entry name" value="HPr-like"/>
    <property type="match status" value="1"/>
</dbReference>